<proteinExistence type="predicted"/>
<dbReference type="OrthoDB" id="8942752at2"/>
<dbReference type="Proteomes" id="UP000361468">
    <property type="component" value="Unassembled WGS sequence"/>
</dbReference>
<accession>A0A378YGI6</accession>
<dbReference type="RefSeq" id="WP_023595486.1">
    <property type="nucleotide sequence ID" value="NC_023018.2"/>
</dbReference>
<sequence>MTLQMLIPTLLDRARARLAPTSATTGPASAASPQYRLVVLALTSKAQAIDAQVRHKLRSERLTPGHTSRTERSGGYLLELEYVLRCERSRRAALVRLVSMLGDTPGVRAVRWETAPELVPR</sequence>
<reference evidence="2 4" key="2">
    <citation type="submission" date="2019-08" db="EMBL/GenBank/DDBJ databases">
        <authorList>
            <person name="Peeters C."/>
        </authorList>
    </citation>
    <scope>NUCLEOTIDE SEQUENCE [LARGE SCALE GENOMIC DNA]</scope>
    <source>
        <strain evidence="2 4">LMG 31119</strain>
    </source>
</reference>
<protein>
    <recommendedName>
        <fullName evidence="5">DUF3240 domain-containing protein</fullName>
    </recommendedName>
</protein>
<dbReference type="Proteomes" id="UP000254573">
    <property type="component" value="Unassembled WGS sequence"/>
</dbReference>
<name>A0A378YGI6_9BURK</name>
<evidence type="ECO:0008006" key="5">
    <source>
        <dbReference type="Google" id="ProtNLM"/>
    </source>
</evidence>
<dbReference type="Gene3D" id="3.30.70.260">
    <property type="match status" value="1"/>
</dbReference>
<organism evidence="1 3">
    <name type="scientific">Pandoraea pnomenusa</name>
    <dbReference type="NCBI Taxonomy" id="93220"/>
    <lineage>
        <taxon>Bacteria</taxon>
        <taxon>Pseudomonadati</taxon>
        <taxon>Pseudomonadota</taxon>
        <taxon>Betaproteobacteria</taxon>
        <taxon>Burkholderiales</taxon>
        <taxon>Burkholderiaceae</taxon>
        <taxon>Pandoraea</taxon>
    </lineage>
</organism>
<evidence type="ECO:0000313" key="4">
    <source>
        <dbReference type="Proteomes" id="UP000361468"/>
    </source>
</evidence>
<dbReference type="GeneID" id="57199375"/>
<dbReference type="AlphaFoldDB" id="A0A378YGI6"/>
<evidence type="ECO:0000313" key="1">
    <source>
        <dbReference type="EMBL" id="SUA75537.1"/>
    </source>
</evidence>
<dbReference type="EMBL" id="UGSG01000001">
    <property type="protein sequence ID" value="SUA75537.1"/>
    <property type="molecule type" value="Genomic_DNA"/>
</dbReference>
<gene>
    <name evidence="1" type="ORF">NCTC13160_00892</name>
    <name evidence="2" type="ORF">PPN31119_02522</name>
</gene>
<dbReference type="KEGG" id="ppno:DA70_01820"/>
<evidence type="ECO:0000313" key="3">
    <source>
        <dbReference type="Proteomes" id="UP000254573"/>
    </source>
</evidence>
<reference evidence="1 3" key="1">
    <citation type="submission" date="2018-06" db="EMBL/GenBank/DDBJ databases">
        <authorList>
            <consortium name="Pathogen Informatics"/>
            <person name="Doyle S."/>
        </authorList>
    </citation>
    <scope>NUCLEOTIDE SEQUENCE [LARGE SCALE GENOMIC DNA]</scope>
    <source>
        <strain evidence="1 3">NCTC13160</strain>
    </source>
</reference>
<keyword evidence="4" id="KW-1185">Reference proteome</keyword>
<dbReference type="EMBL" id="CABPSO010000007">
    <property type="protein sequence ID" value="VVE67239.1"/>
    <property type="molecule type" value="Genomic_DNA"/>
</dbReference>
<dbReference type="KEGG" id="ppnm:LV28_04525"/>
<evidence type="ECO:0000313" key="2">
    <source>
        <dbReference type="EMBL" id="VVE67239.1"/>
    </source>
</evidence>